<sequence>MFRFFLISSLFLLSACSSPRYIGIDSYELLTNSELDPQFIERFTIITSVVDNEIPVLCRQLAEQSFQTYSASFLVFTCAKRWLSLDLTDEQAAEAILLFNQSLEPLVRLALSDTHTQPINFKVRIDRSSYDYKVFDNINFSSDVRSLDAFTTTTPNDTSVGVALVGQRANNGENLDKFYPQEGVFRPLAAMPLSLDVSNPNLPVLNLELKRPHNSFWRSGSRLYPVVNDLATSYLLLAEAAKIGEYELTGLFLSDQVEDKLGIYAIEQIVPHKIPILMIHGLNSSPMIWRRLSWALSSDPKLAERYQIWHAFYPSGPPPFYSAMLLKSKLAELKSELNFPSESLVNNEMWIIGHSMGGIISRLFVVNSGMHLWDRTFSVGPDDLGLYEDDVEAFKEIFLITPERNVKGVVFIETPHKGSAISERFFARVASAIIRLPISMRELFSSIWKGGVEKFVKPEMKPYMTRTGPDSVRVLSPQHPLIQELSKLHPVVPFFSVVGNNNPATCSDVLNCPDMTDGVVEYSSAHMKNAQQEVVVHSAHNAYQSPEAIEFILEILAGSISND</sequence>
<accession>A0A432WJG2</accession>
<reference evidence="1 2" key="1">
    <citation type="journal article" date="2011" name="Front. Microbiol.">
        <title>Genomic signatures of strain selection and enhancement in Bacillus atrophaeus var. globigii, a historical biowarfare simulant.</title>
        <authorList>
            <person name="Gibbons H.S."/>
            <person name="Broomall S.M."/>
            <person name="McNew L.A."/>
            <person name="Daligault H."/>
            <person name="Chapman C."/>
            <person name="Bruce D."/>
            <person name="Karavis M."/>
            <person name="Krepps M."/>
            <person name="McGregor P.A."/>
            <person name="Hong C."/>
            <person name="Park K.H."/>
            <person name="Akmal A."/>
            <person name="Feldman A."/>
            <person name="Lin J.S."/>
            <person name="Chang W.E."/>
            <person name="Higgs B.W."/>
            <person name="Demirev P."/>
            <person name="Lindquist J."/>
            <person name="Liem A."/>
            <person name="Fochler E."/>
            <person name="Read T.D."/>
            <person name="Tapia R."/>
            <person name="Johnson S."/>
            <person name="Bishop-Lilly K.A."/>
            <person name="Detter C."/>
            <person name="Han C."/>
            <person name="Sozhamannan S."/>
            <person name="Rosenzweig C.N."/>
            <person name="Skowronski E.W."/>
        </authorList>
    </citation>
    <scope>NUCLEOTIDE SEQUENCE [LARGE SCALE GENOMIC DNA]</scope>
    <source>
        <strain evidence="1 2">Y4G10-17</strain>
    </source>
</reference>
<dbReference type="RefSeq" id="WP_126798384.1">
    <property type="nucleotide sequence ID" value="NZ_PIPO01000002.1"/>
</dbReference>
<comment type="caution">
    <text evidence="1">The sequence shown here is derived from an EMBL/GenBank/DDBJ whole genome shotgun (WGS) entry which is preliminary data.</text>
</comment>
<organism evidence="1 2">
    <name type="scientific">Aliidiomarina soli</name>
    <dbReference type="NCBI Taxonomy" id="1928574"/>
    <lineage>
        <taxon>Bacteria</taxon>
        <taxon>Pseudomonadati</taxon>
        <taxon>Pseudomonadota</taxon>
        <taxon>Gammaproteobacteria</taxon>
        <taxon>Alteromonadales</taxon>
        <taxon>Idiomarinaceae</taxon>
        <taxon>Aliidiomarina</taxon>
    </lineage>
</organism>
<dbReference type="Proteomes" id="UP000287823">
    <property type="component" value="Unassembled WGS sequence"/>
</dbReference>
<protein>
    <recommendedName>
        <fullName evidence="3">Alpha/beta hydrolase</fullName>
    </recommendedName>
</protein>
<keyword evidence="2" id="KW-1185">Reference proteome</keyword>
<dbReference type="PROSITE" id="PS51257">
    <property type="entry name" value="PROKAR_LIPOPROTEIN"/>
    <property type="match status" value="1"/>
</dbReference>
<dbReference type="Gene3D" id="3.40.50.1820">
    <property type="entry name" value="alpha/beta hydrolase"/>
    <property type="match status" value="1"/>
</dbReference>
<dbReference type="InterPro" id="IPR029058">
    <property type="entry name" value="AB_hydrolase_fold"/>
</dbReference>
<evidence type="ECO:0000313" key="1">
    <source>
        <dbReference type="EMBL" id="RUO33819.1"/>
    </source>
</evidence>
<evidence type="ECO:0000313" key="2">
    <source>
        <dbReference type="Proteomes" id="UP000287823"/>
    </source>
</evidence>
<gene>
    <name evidence="1" type="ORF">CWE14_04975</name>
</gene>
<proteinExistence type="predicted"/>
<name>A0A432WJG2_9GAMM</name>
<dbReference type="SUPFAM" id="SSF53474">
    <property type="entry name" value="alpha/beta-Hydrolases"/>
    <property type="match status" value="1"/>
</dbReference>
<dbReference type="EMBL" id="PIPO01000002">
    <property type="protein sequence ID" value="RUO33819.1"/>
    <property type="molecule type" value="Genomic_DNA"/>
</dbReference>
<evidence type="ECO:0008006" key="3">
    <source>
        <dbReference type="Google" id="ProtNLM"/>
    </source>
</evidence>
<dbReference type="AlphaFoldDB" id="A0A432WJG2"/>